<dbReference type="GeneID" id="17264292"/>
<keyword evidence="3" id="KW-1185">Reference proteome</keyword>
<evidence type="ECO:0000313" key="2">
    <source>
        <dbReference type="EnsemblProtists" id="EOD18761"/>
    </source>
</evidence>
<reference evidence="2" key="2">
    <citation type="submission" date="2024-10" db="UniProtKB">
        <authorList>
            <consortium name="EnsemblProtists"/>
        </authorList>
    </citation>
    <scope>IDENTIFICATION</scope>
</reference>
<proteinExistence type="predicted"/>
<dbReference type="KEGG" id="ehx:EMIHUDRAFT_209316"/>
<sequence>MLAPAAAPPGRPRVFPQAEKTNPGGSNHLVPTVVYSTFLLICVSGDFIPFWFGDPWIAIGFGFG</sequence>
<organism evidence="2 3">
    <name type="scientific">Emiliania huxleyi (strain CCMP1516)</name>
    <dbReference type="NCBI Taxonomy" id="280463"/>
    <lineage>
        <taxon>Eukaryota</taxon>
        <taxon>Haptista</taxon>
        <taxon>Haptophyta</taxon>
        <taxon>Prymnesiophyceae</taxon>
        <taxon>Isochrysidales</taxon>
        <taxon>Noelaerhabdaceae</taxon>
        <taxon>Emiliania</taxon>
    </lineage>
</organism>
<dbReference type="PaxDb" id="2903-EOD18761"/>
<dbReference type="HOGENOM" id="CLU_2872341_0_0_1"/>
<reference evidence="3" key="1">
    <citation type="journal article" date="2013" name="Nature">
        <title>Pan genome of the phytoplankton Emiliania underpins its global distribution.</title>
        <authorList>
            <person name="Read B.A."/>
            <person name="Kegel J."/>
            <person name="Klute M.J."/>
            <person name="Kuo A."/>
            <person name="Lefebvre S.C."/>
            <person name="Maumus F."/>
            <person name="Mayer C."/>
            <person name="Miller J."/>
            <person name="Monier A."/>
            <person name="Salamov A."/>
            <person name="Young J."/>
            <person name="Aguilar M."/>
            <person name="Claverie J.M."/>
            <person name="Frickenhaus S."/>
            <person name="Gonzalez K."/>
            <person name="Herman E.K."/>
            <person name="Lin Y.C."/>
            <person name="Napier J."/>
            <person name="Ogata H."/>
            <person name="Sarno A.F."/>
            <person name="Shmutz J."/>
            <person name="Schroeder D."/>
            <person name="de Vargas C."/>
            <person name="Verret F."/>
            <person name="von Dassow P."/>
            <person name="Valentin K."/>
            <person name="Van de Peer Y."/>
            <person name="Wheeler G."/>
            <person name="Dacks J.B."/>
            <person name="Delwiche C.F."/>
            <person name="Dyhrman S.T."/>
            <person name="Glockner G."/>
            <person name="John U."/>
            <person name="Richards T."/>
            <person name="Worden A.Z."/>
            <person name="Zhang X."/>
            <person name="Grigoriev I.V."/>
            <person name="Allen A.E."/>
            <person name="Bidle K."/>
            <person name="Borodovsky M."/>
            <person name="Bowler C."/>
            <person name="Brownlee C."/>
            <person name="Cock J.M."/>
            <person name="Elias M."/>
            <person name="Gladyshev V.N."/>
            <person name="Groth M."/>
            <person name="Guda C."/>
            <person name="Hadaegh A."/>
            <person name="Iglesias-Rodriguez M.D."/>
            <person name="Jenkins J."/>
            <person name="Jones B.M."/>
            <person name="Lawson T."/>
            <person name="Leese F."/>
            <person name="Lindquist E."/>
            <person name="Lobanov A."/>
            <person name="Lomsadze A."/>
            <person name="Malik S.B."/>
            <person name="Marsh M.E."/>
            <person name="Mackinder L."/>
            <person name="Mock T."/>
            <person name="Mueller-Roeber B."/>
            <person name="Pagarete A."/>
            <person name="Parker M."/>
            <person name="Probert I."/>
            <person name="Quesneville H."/>
            <person name="Raines C."/>
            <person name="Rensing S.A."/>
            <person name="Riano-Pachon D.M."/>
            <person name="Richier S."/>
            <person name="Rokitta S."/>
            <person name="Shiraiwa Y."/>
            <person name="Soanes D.M."/>
            <person name="van der Giezen M."/>
            <person name="Wahlund T.M."/>
            <person name="Williams B."/>
            <person name="Wilson W."/>
            <person name="Wolfe G."/>
            <person name="Wurch L.L."/>
        </authorList>
    </citation>
    <scope>NUCLEOTIDE SEQUENCE</scope>
</reference>
<accession>A0A0D3J5H6</accession>
<name>A0A0D3J5H6_EMIH1</name>
<evidence type="ECO:0000256" key="1">
    <source>
        <dbReference type="SAM" id="MobiDB-lite"/>
    </source>
</evidence>
<dbReference type="Proteomes" id="UP000013827">
    <property type="component" value="Unassembled WGS sequence"/>
</dbReference>
<feature type="region of interest" description="Disordered" evidence="1">
    <location>
        <begin position="1"/>
        <end position="26"/>
    </location>
</feature>
<evidence type="ECO:0000313" key="3">
    <source>
        <dbReference type="Proteomes" id="UP000013827"/>
    </source>
</evidence>
<dbReference type="EnsemblProtists" id="EOD18761">
    <property type="protein sequence ID" value="EOD18761"/>
    <property type="gene ID" value="EMIHUDRAFT_209316"/>
</dbReference>
<feature type="compositionally biased region" description="Pro residues" evidence="1">
    <location>
        <begin position="1"/>
        <end position="11"/>
    </location>
</feature>
<dbReference type="AlphaFoldDB" id="A0A0D3J5H6"/>
<protein>
    <submittedName>
        <fullName evidence="2">Uncharacterized protein</fullName>
    </submittedName>
</protein>
<dbReference type="RefSeq" id="XP_005771190.1">
    <property type="nucleotide sequence ID" value="XM_005771133.1"/>
</dbReference>